<protein>
    <recommendedName>
        <fullName evidence="3">AAA+ ATPase domain-containing protein</fullName>
    </recommendedName>
</protein>
<keyword evidence="2" id="KW-1185">Reference proteome</keyword>
<proteinExistence type="predicted"/>
<gene>
    <name evidence="1" type="ORF">MU848_12205</name>
</gene>
<dbReference type="InterPro" id="IPR027417">
    <property type="entry name" value="P-loop_NTPase"/>
</dbReference>
<dbReference type="Proteomes" id="UP001203512">
    <property type="component" value="Unassembled WGS sequence"/>
</dbReference>
<organism evidence="1 2">
    <name type="scientific">Sphingobium agri</name>
    <dbReference type="NCBI Taxonomy" id="2933566"/>
    <lineage>
        <taxon>Bacteria</taxon>
        <taxon>Pseudomonadati</taxon>
        <taxon>Pseudomonadota</taxon>
        <taxon>Alphaproteobacteria</taxon>
        <taxon>Sphingomonadales</taxon>
        <taxon>Sphingomonadaceae</taxon>
        <taxon>Sphingobium</taxon>
    </lineage>
</organism>
<comment type="caution">
    <text evidence="1">The sequence shown here is derived from an EMBL/GenBank/DDBJ whole genome shotgun (WGS) entry which is preliminary data.</text>
</comment>
<dbReference type="SUPFAM" id="SSF52540">
    <property type="entry name" value="P-loop containing nucleoside triphosphate hydrolases"/>
    <property type="match status" value="1"/>
</dbReference>
<accession>A0ABT0DZ14</accession>
<evidence type="ECO:0000313" key="2">
    <source>
        <dbReference type="Proteomes" id="UP001203512"/>
    </source>
</evidence>
<reference evidence="1 2" key="1">
    <citation type="submission" date="2022-04" db="EMBL/GenBank/DDBJ databases">
        <authorList>
            <person name="Huq M.A."/>
        </authorList>
    </citation>
    <scope>NUCLEOTIDE SEQUENCE [LARGE SCALE GENOMIC DNA]</scope>
    <source>
        <strain evidence="1 2">MAH-33</strain>
    </source>
</reference>
<sequence>MGNVVDFLDKQIAPPSNWETFEELCRALFAAVFKNPLASKNGRRGQPQHGVDVFVELLDQPGSWVGVQCKGKDLGYGSKATKAEFDAELVKAGNFQPDLSRWIFVTTAPDDAKLQEHARKTSTARVAVGQFPVEVLGWGSLLALIAQHHPVIRQFYPEQAPAAQDDLARVATAGDAALASIYDTLRLGSTEIAIERPETWRRASEAFAEERVVRLTGDGGTGKSAILKRLAQAFDGPRIVLKDNRVSATSLVQHCSQLGVDSDPAELIDLASSDGEALCVIDGADRLLMSAGRGVVLDLFRAIAGSQNRDRWRIVTSARSYQDRDLVADALVEAGITETGTPVAVEGITDADTKLLAQAFPSFAPLLARRDLGRQNRSLFLIRELLKRGTPPAETWTELDIADAWASGEARRSRALAEIGAALVSVPVRLPGRSEIDPDGLQALIDEGTVLQLPNRDAFRLVHDVHEDWLLARHLNARRSELPAILAAADQPLWWLRAVRLSAQLLLETGDVAGWREMLANLDAAEGLDPAWARAVLAAPLYSERSDEILARLSENLLSDKASLLLRVLDTLIVFETRLDERMFALLADRDEETRYTMAAYWRQPHYPSWVPFLRWSLPHWREWPGKLVPRLSEVAAIFARATANIPNGFSEGLAKIVHEWLIEIEDACYVETFDDRREPFGVKLDHYRGWEKVEDRLREVLVACVESSPSTVNAYLRRLTTGKSLGRPRTDIIESHGRVPAKLPQAWTDLCLRQFLPRRRRARRDGPLGGELFQWHDYERAGLGSDQGMSPSSALRAGLDQLFEADSAQALRLFHALERRASVHWRWRSKCYDRRRPRPLVIDLGHRKVTLWGDDPVYRWSRGILGSNVLGSVYLALDDWLGRQAEVGRPVAELIDLVLQDQGLVATATPLIAIVSEQVNTAGAIDSAGAFLALPRLWEYDIHRHIDDQGGAHRIGVFSAENIHFQANERNHQRHMKRSPLHHALLLPFRLMTGGEVRQRFDAARLAWTADDLSSFEDELDNQALVSERTAQIERFRSDGDPGQLVFEEAKQGVKVSISPPEEALPEMEAMGTANRLLGEATALANWIRATREQRSLSQAIPIADAIERATQLAAALEDADNAHLDLARTFGAAAIVGTAAVAARHLNEAELATRRAWIEHWLLLGASGGEREDVDGYAILFDDFQVLAAWGLASLASRGPANATIDVQVTFLALHRVHAIAQGALEGLQWSLRPDFVRALHIAALDTCVVNIGWWWRGDRQRDKAKLQNARERRRAMRWALGSHGVRAPLLPPAPDSWKWVWTGKWPRPLQRLYMPAKRVLSWGRALALTKGLDWARLTDGGKYHALFSTYLTKLVEWTRAYSEDTDRHDRQFPYEWGHGLAKELGRFTVAHGGGDEWTALIAFSRHDRPEDLVGEYLEGAMASLVESGERPDAGFWSSWQPAADWMLEHAIPKRRGRYDHLSHGAGAAGFVGPYYTPLPPDWPHLEDVLGAVDRWVRATAHLPAGAYSVIQIVERMSPDQRVRWFLPWLAHWTQLHGPDESFWSYNGLANKAAVLLKPLSDSSNDVRTSGRAVLAILADSGSTAAREVVAAFATRRD</sequence>
<name>A0ABT0DZ14_9SPHN</name>
<evidence type="ECO:0008006" key="3">
    <source>
        <dbReference type="Google" id="ProtNLM"/>
    </source>
</evidence>
<dbReference type="EMBL" id="JALKHS010000008">
    <property type="protein sequence ID" value="MCK0532344.1"/>
    <property type="molecule type" value="Genomic_DNA"/>
</dbReference>
<dbReference type="Gene3D" id="3.40.50.300">
    <property type="entry name" value="P-loop containing nucleotide triphosphate hydrolases"/>
    <property type="match status" value="1"/>
</dbReference>
<evidence type="ECO:0000313" key="1">
    <source>
        <dbReference type="EMBL" id="MCK0532344.1"/>
    </source>
</evidence>